<comment type="caution">
    <text evidence="2">The sequence shown here is derived from an EMBL/GenBank/DDBJ whole genome shotgun (WGS) entry which is preliminary data.</text>
</comment>
<name>X6LHQ0_RETFI</name>
<reference evidence="2 3" key="1">
    <citation type="journal article" date="2013" name="Curr. Biol.">
        <title>The Genome of the Foraminiferan Reticulomyxa filosa.</title>
        <authorList>
            <person name="Glockner G."/>
            <person name="Hulsmann N."/>
            <person name="Schleicher M."/>
            <person name="Noegel A.A."/>
            <person name="Eichinger L."/>
            <person name="Gallinger C."/>
            <person name="Pawlowski J."/>
            <person name="Sierra R."/>
            <person name="Euteneuer U."/>
            <person name="Pillet L."/>
            <person name="Moustafa A."/>
            <person name="Platzer M."/>
            <person name="Groth M."/>
            <person name="Szafranski K."/>
            <person name="Schliwa M."/>
        </authorList>
    </citation>
    <scope>NUCLEOTIDE SEQUENCE [LARGE SCALE GENOMIC DNA]</scope>
</reference>
<feature type="compositionally biased region" description="Low complexity" evidence="1">
    <location>
        <begin position="63"/>
        <end position="79"/>
    </location>
</feature>
<feature type="region of interest" description="Disordered" evidence="1">
    <location>
        <begin position="134"/>
        <end position="153"/>
    </location>
</feature>
<dbReference type="Proteomes" id="UP000023152">
    <property type="component" value="Unassembled WGS sequence"/>
</dbReference>
<proteinExistence type="predicted"/>
<evidence type="ECO:0000313" key="3">
    <source>
        <dbReference type="Proteomes" id="UP000023152"/>
    </source>
</evidence>
<dbReference type="AlphaFoldDB" id="X6LHQ0"/>
<feature type="non-terminal residue" evidence="2">
    <location>
        <position position="1"/>
    </location>
</feature>
<dbReference type="EMBL" id="ASPP01041558">
    <property type="protein sequence ID" value="ETO00250.1"/>
    <property type="molecule type" value="Genomic_DNA"/>
</dbReference>
<organism evidence="2 3">
    <name type="scientific">Reticulomyxa filosa</name>
    <dbReference type="NCBI Taxonomy" id="46433"/>
    <lineage>
        <taxon>Eukaryota</taxon>
        <taxon>Sar</taxon>
        <taxon>Rhizaria</taxon>
        <taxon>Retaria</taxon>
        <taxon>Foraminifera</taxon>
        <taxon>Monothalamids</taxon>
        <taxon>Reticulomyxidae</taxon>
        <taxon>Reticulomyxa</taxon>
    </lineage>
</organism>
<accession>X6LHQ0</accession>
<evidence type="ECO:0000256" key="1">
    <source>
        <dbReference type="SAM" id="MobiDB-lite"/>
    </source>
</evidence>
<gene>
    <name evidence="2" type="ORF">RFI_37197</name>
</gene>
<protein>
    <submittedName>
        <fullName evidence="2">Uncharacterized protein</fullName>
    </submittedName>
</protein>
<sequence length="193" mass="21234">ATTATTAATATMSETMTSKYKSRRDSIKPLSTKQINVVFDFDKDKLLDSIATDFNGHANTAATTNTNTNTNTNTIANANGLYPNHLKHTQNESAAVAVATQDEKKQEDDNNNNNNNDDDDDEQLTQLESVGTPSLHLPQELSPHGADDDHDGDNGDYNDCFLDDNSMRSVLSFHLNDSFVTVYYVVMLLCCYV</sequence>
<feature type="non-terminal residue" evidence="2">
    <location>
        <position position="193"/>
    </location>
</feature>
<feature type="region of interest" description="Disordered" evidence="1">
    <location>
        <begin position="63"/>
        <end position="122"/>
    </location>
</feature>
<evidence type="ECO:0000313" key="2">
    <source>
        <dbReference type="EMBL" id="ETO00250.1"/>
    </source>
</evidence>
<keyword evidence="3" id="KW-1185">Reference proteome</keyword>